<proteinExistence type="predicted"/>
<dbReference type="PATRIC" id="fig|1121362.3.peg.966"/>
<gene>
    <name evidence="1" type="ORF">A605_04815</name>
</gene>
<evidence type="ECO:0008006" key="3">
    <source>
        <dbReference type="Google" id="ProtNLM"/>
    </source>
</evidence>
<dbReference type="SUPFAM" id="SSF82784">
    <property type="entry name" value="OsmC-like"/>
    <property type="match status" value="1"/>
</dbReference>
<protein>
    <recommendedName>
        <fullName evidence="3">OsmC-like protein</fullName>
    </recommendedName>
</protein>
<dbReference type="InterPro" id="IPR003718">
    <property type="entry name" value="OsmC/Ohr_fam"/>
</dbReference>
<name>M1P5R2_9CORY</name>
<dbReference type="AlphaFoldDB" id="M1P5R2"/>
<sequence length="143" mass="15373">MAEDKPIPNVTAKRSGINTYTVRSAGDAELRIGSPGEEGVFSPVELLQAAIAGCAAMSAEPQLTSQLGKDFAATTTVEAVQDPEDNRLDKLITTISTDMAGLDPEKRDKLISRSEKFIEKLCTVKRTLQHGVETETSVRDGHS</sequence>
<accession>M1P5R2</accession>
<dbReference type="InterPro" id="IPR036102">
    <property type="entry name" value="OsmC/Ohrsf"/>
</dbReference>
<dbReference type="KEGG" id="chn:A605_04815"/>
<dbReference type="HOGENOM" id="CLU_114057_0_1_11"/>
<evidence type="ECO:0000313" key="2">
    <source>
        <dbReference type="Proteomes" id="UP000011723"/>
    </source>
</evidence>
<keyword evidence="2" id="KW-1185">Reference proteome</keyword>
<dbReference type="Proteomes" id="UP000011723">
    <property type="component" value="Chromosome"/>
</dbReference>
<organism evidence="1 2">
    <name type="scientific">Corynebacterium halotolerans YIM 70093 = DSM 44683</name>
    <dbReference type="NCBI Taxonomy" id="1121362"/>
    <lineage>
        <taxon>Bacteria</taxon>
        <taxon>Bacillati</taxon>
        <taxon>Actinomycetota</taxon>
        <taxon>Actinomycetes</taxon>
        <taxon>Mycobacteriales</taxon>
        <taxon>Corynebacteriaceae</taxon>
        <taxon>Corynebacterium</taxon>
    </lineage>
</organism>
<dbReference type="eggNOG" id="COG1765">
    <property type="taxonomic scope" value="Bacteria"/>
</dbReference>
<dbReference type="Gene3D" id="3.30.300.20">
    <property type="match status" value="1"/>
</dbReference>
<dbReference type="Pfam" id="PF02566">
    <property type="entry name" value="OsmC"/>
    <property type="match status" value="1"/>
</dbReference>
<reference evidence="1 2" key="1">
    <citation type="journal article" date="2012" name="Stand. Genomic Sci.">
        <title>Genome sequence of the halotolerant bacterium Corynebacterium halotolerans type strain YIM 70093(T) (= DSM 44683(T)).</title>
        <authorList>
            <person name="Ruckert C."/>
            <person name="Albersmeier A."/>
            <person name="Al-Dilaimi A."/>
            <person name="Niehaus K."/>
            <person name="Szczepanowski R."/>
            <person name="Kalinowski J."/>
        </authorList>
    </citation>
    <scope>NUCLEOTIDE SEQUENCE [LARGE SCALE GENOMIC DNA]</scope>
    <source>
        <strain evidence="1">YIM 70093</strain>
    </source>
</reference>
<evidence type="ECO:0000313" key="1">
    <source>
        <dbReference type="EMBL" id="AGF71971.1"/>
    </source>
</evidence>
<dbReference type="STRING" id="1121362.A605_04815"/>
<dbReference type="RefSeq" id="WP_015400390.1">
    <property type="nucleotide sequence ID" value="NC_020302.1"/>
</dbReference>
<dbReference type="InterPro" id="IPR015946">
    <property type="entry name" value="KH_dom-like_a/b"/>
</dbReference>
<dbReference type="EMBL" id="CP003697">
    <property type="protein sequence ID" value="AGF71971.1"/>
    <property type="molecule type" value="Genomic_DNA"/>
</dbReference>